<dbReference type="InterPro" id="IPR017850">
    <property type="entry name" value="Alkaline_phosphatase_core_sf"/>
</dbReference>
<accession>A0AAD8GLP6</accession>
<evidence type="ECO:0000256" key="1">
    <source>
        <dbReference type="SAM" id="Phobius"/>
    </source>
</evidence>
<dbReference type="Pfam" id="PF02995">
    <property type="entry name" value="DUF229"/>
    <property type="match status" value="2"/>
</dbReference>
<dbReference type="PANTHER" id="PTHR10974:SF39">
    <property type="entry name" value="E2F TRANSCRIPTION FACTOR CC-MB DOMAIN-CONTAINING PROTEIN"/>
    <property type="match status" value="1"/>
</dbReference>
<dbReference type="AlphaFoldDB" id="A0AAD8GLP6"/>
<comment type="caution">
    <text evidence="2">The sequence shown here is derived from an EMBL/GenBank/DDBJ whole genome shotgun (WGS) entry which is preliminary data.</text>
</comment>
<reference evidence="2" key="1">
    <citation type="submission" date="2022-02" db="EMBL/GenBank/DDBJ databases">
        <title>Atlantic sturgeon de novo genome assembly.</title>
        <authorList>
            <person name="Stock M."/>
            <person name="Klopp C."/>
            <person name="Guiguen Y."/>
            <person name="Cabau C."/>
            <person name="Parinello H."/>
            <person name="Santidrian Yebra-Pimentel E."/>
            <person name="Kuhl H."/>
            <person name="Dirks R.P."/>
            <person name="Guessner J."/>
            <person name="Wuertz S."/>
            <person name="Du K."/>
            <person name="Schartl M."/>
        </authorList>
    </citation>
    <scope>NUCLEOTIDE SEQUENCE</scope>
    <source>
        <strain evidence="2">STURGEONOMICS-FGT-2020</strain>
        <tissue evidence="2">Whole blood</tissue>
    </source>
</reference>
<evidence type="ECO:0000313" key="2">
    <source>
        <dbReference type="EMBL" id="KAK1176364.1"/>
    </source>
</evidence>
<keyword evidence="3" id="KW-1185">Reference proteome</keyword>
<protein>
    <submittedName>
        <fullName evidence="2">Uncharacterized protein</fullName>
    </submittedName>
</protein>
<name>A0AAD8GLP6_ACIOX</name>
<proteinExistence type="predicted"/>
<dbReference type="SUPFAM" id="SSF53649">
    <property type="entry name" value="Alkaline phosphatase-like"/>
    <property type="match status" value="1"/>
</dbReference>
<organism evidence="2 3">
    <name type="scientific">Acipenser oxyrinchus oxyrinchus</name>
    <dbReference type="NCBI Taxonomy" id="40147"/>
    <lineage>
        <taxon>Eukaryota</taxon>
        <taxon>Metazoa</taxon>
        <taxon>Chordata</taxon>
        <taxon>Craniata</taxon>
        <taxon>Vertebrata</taxon>
        <taxon>Euteleostomi</taxon>
        <taxon>Actinopterygii</taxon>
        <taxon>Chondrostei</taxon>
        <taxon>Acipenseriformes</taxon>
        <taxon>Acipenseridae</taxon>
        <taxon>Acipenser</taxon>
    </lineage>
</organism>
<keyword evidence="1" id="KW-0812">Transmembrane</keyword>
<dbReference type="InterPro" id="IPR004245">
    <property type="entry name" value="DUF229"/>
</dbReference>
<keyword evidence="1" id="KW-0472">Membrane</keyword>
<gene>
    <name evidence="2" type="ORF">AOXY_G1232</name>
</gene>
<dbReference type="EMBL" id="JAGXEW010000001">
    <property type="protein sequence ID" value="KAK1176364.1"/>
    <property type="molecule type" value="Genomic_DNA"/>
</dbReference>
<sequence length="805" mass="92758">MRQFGSVLKVKIVLLILFLLSFITPLIYVWLIEDRIVIPMQVHKDFEQTVNTVVLDRTETRNEAQFDTCPVFKLDPNINAPDKEAVKCRRADFIPGSCNLMKKLFTDRPANCSQKHPDIICAIKKYNPSNPRVTCHNDLCTGPLFLGLYREDTGDYQWESFNSADLLAAFINSKLLVDYMVYHHGYCLLKCRNQKGRLVKQLLILPPVLRSTEEAKSTATPKQVRLNVNILLLDSVSRHHFFRILQKTVSTFRTLNEDVFKTGRVFDFELVQGIKGRTFESLQALFAGKAFDSAVLRLKTVDLNETLGKFKAFGYETLYVEDMCWEWEWGLVKEQRALNFSAPHSTRMKLFVEATKRAGIDRTDVSYSSCEILQQNGFKDMFHGPNAICYNGIHQHTYLLQYMEYFLARFSYLQKPAFSFLILDTAHEDTGIRLKQLDEDLARHVTFLANQQNTVTFILSDHGNNYGRFVAASRESQVELFHTYLFVIVPDQAAILLGKDKMRSLLTNQHRLVSLIDVHHTVKSLLPSASHLTDTKDLIYNVNMDGLLSPVSANRTCQDIPRIQPNLCICQNHYTPQLNDSYHALFAEFALAHMNRQIFHEQQNSIQACQRLVATRFGDVKVEEVSENEVMVNLDLYVRAPKSTGRTEERFTVSIHFSNQENIETMLFLGFDRITSYSIYRKCSNTAVDLRLCICDLQAADSNEYLNQSVLWQDTITSVIHEPCLYLQTRKYPSGVVLAISNVCFDVQYNVVFDFLTLNLHSSTLMPLILHVEPQSEEHLVIGIQKNKHKPWKYKYRLNYNTFTV</sequence>
<dbReference type="PANTHER" id="PTHR10974">
    <property type="entry name" value="FI08016P-RELATED"/>
    <property type="match status" value="1"/>
</dbReference>
<dbReference type="Proteomes" id="UP001230051">
    <property type="component" value="Unassembled WGS sequence"/>
</dbReference>
<feature type="transmembrane region" description="Helical" evidence="1">
    <location>
        <begin position="12"/>
        <end position="31"/>
    </location>
</feature>
<dbReference type="Gene3D" id="3.40.720.10">
    <property type="entry name" value="Alkaline Phosphatase, subunit A"/>
    <property type="match status" value="1"/>
</dbReference>
<keyword evidence="1" id="KW-1133">Transmembrane helix</keyword>
<evidence type="ECO:0000313" key="3">
    <source>
        <dbReference type="Proteomes" id="UP001230051"/>
    </source>
</evidence>
<dbReference type="GO" id="GO:0005615">
    <property type="term" value="C:extracellular space"/>
    <property type="evidence" value="ECO:0007669"/>
    <property type="project" value="TreeGrafter"/>
</dbReference>